<evidence type="ECO:0000313" key="11">
    <source>
        <dbReference type="Proteomes" id="UP000250223"/>
    </source>
</evidence>
<keyword evidence="3 5" id="KW-0547">Nucleotide-binding</keyword>
<evidence type="ECO:0000313" key="9">
    <source>
        <dbReference type="EMBL" id="SQB34087.1"/>
    </source>
</evidence>
<feature type="binding site" evidence="5">
    <location>
        <position position="240"/>
    </location>
    <ligand>
        <name>Zn(2+)</name>
        <dbReference type="ChEBI" id="CHEBI:29105"/>
    </ligand>
</feature>
<reference evidence="8 10" key="1">
    <citation type="submission" date="2016-10" db="EMBL/GenBank/DDBJ databases">
        <authorList>
            <person name="Varghese N."/>
            <person name="Submissions S."/>
        </authorList>
    </citation>
    <scope>NUCLEOTIDE SEQUENCE [LARGE SCALE GENOMIC DNA]</scope>
    <source>
        <strain evidence="8 10">NLAE-zl-C224</strain>
    </source>
</reference>
<dbReference type="PANTHER" id="PTHR23135">
    <property type="entry name" value="MUR LIGASE FAMILY MEMBER"/>
    <property type="match status" value="1"/>
</dbReference>
<name>A0A239ZCH6_CLOCO</name>
<evidence type="ECO:0000256" key="2">
    <source>
        <dbReference type="ARBA" id="ARBA00022598"/>
    </source>
</evidence>
<dbReference type="Proteomes" id="UP000198811">
    <property type="component" value="Unassembled WGS sequence"/>
</dbReference>
<gene>
    <name evidence="5" type="primary">murT</name>
    <name evidence="9" type="ORF">NCTC13028_00981</name>
    <name evidence="8" type="ORF">SAMN05216497_1219</name>
</gene>
<dbReference type="Pfam" id="PF08353">
    <property type="entry name" value="MurT_C"/>
    <property type="match status" value="1"/>
</dbReference>
<keyword evidence="5" id="KW-0133">Cell shape</keyword>
<dbReference type="Gene3D" id="3.40.1190.10">
    <property type="entry name" value="Mur-like, catalytic domain"/>
    <property type="match status" value="1"/>
</dbReference>
<keyword evidence="5" id="KW-0573">Peptidoglycan synthesis</keyword>
<dbReference type="PROSITE" id="PS01011">
    <property type="entry name" value="FOLYLPOLYGLU_SYNT_1"/>
    <property type="match status" value="1"/>
</dbReference>
<comment type="pathway">
    <text evidence="1 5">Cell wall biogenesis; peptidoglycan biosynthesis.</text>
</comment>
<dbReference type="InterPro" id="IPR013564">
    <property type="entry name" value="MurT_C"/>
</dbReference>
<evidence type="ECO:0000256" key="5">
    <source>
        <dbReference type="HAMAP-Rule" id="MF_02214"/>
    </source>
</evidence>
<dbReference type="Pfam" id="PF08245">
    <property type="entry name" value="Mur_ligase_M"/>
    <property type="match status" value="1"/>
</dbReference>
<keyword evidence="5" id="KW-0862">Zinc</keyword>
<dbReference type="InterPro" id="IPR018109">
    <property type="entry name" value="Folylpolyglutamate_synth_CS"/>
</dbReference>
<dbReference type="GO" id="GO:0071555">
    <property type="term" value="P:cell wall organization"/>
    <property type="evidence" value="ECO:0007669"/>
    <property type="project" value="UniProtKB-KW"/>
</dbReference>
<dbReference type="InterPro" id="IPR013221">
    <property type="entry name" value="Mur_ligase_cen"/>
</dbReference>
<protein>
    <recommendedName>
        <fullName evidence="5">Lipid II isoglutaminyl synthase (glutamine-hydrolyzing) subunit MurT</fullName>
        <ecNumber evidence="5">6.3.5.13</ecNumber>
    </recommendedName>
</protein>
<keyword evidence="2 5" id="KW-0436">Ligase</keyword>
<feature type="domain" description="Lipid II isoglutaminyl synthase (glutamine-hydrolyzing) subunit MurT C-terminal" evidence="7">
    <location>
        <begin position="329"/>
        <end position="439"/>
    </location>
</feature>
<comment type="similarity">
    <text evidence="5">Belongs to the MurCDEF family. MurT subfamily.</text>
</comment>
<evidence type="ECO:0000313" key="8">
    <source>
        <dbReference type="EMBL" id="SDL34397.1"/>
    </source>
</evidence>
<feature type="binding site" evidence="5">
    <location>
        <position position="215"/>
    </location>
    <ligand>
        <name>Zn(2+)</name>
        <dbReference type="ChEBI" id="CHEBI:29105"/>
    </ligand>
</feature>
<feature type="domain" description="Mur ligase central" evidence="6">
    <location>
        <begin position="57"/>
        <end position="239"/>
    </location>
</feature>
<dbReference type="STRING" id="1494.SAMN05216497_1219"/>
<feature type="active site" evidence="5">
    <location>
        <position position="365"/>
    </location>
</feature>
<evidence type="ECO:0000256" key="4">
    <source>
        <dbReference type="ARBA" id="ARBA00022840"/>
    </source>
</evidence>
<proteinExistence type="inferred from homology"/>
<dbReference type="SUPFAM" id="SSF53623">
    <property type="entry name" value="MurD-like peptide ligases, catalytic domain"/>
    <property type="match status" value="1"/>
</dbReference>
<keyword evidence="10" id="KW-1185">Reference proteome</keyword>
<comment type="subunit">
    <text evidence="5">Forms a heterodimer with GatD.</text>
</comment>
<accession>A0A239ZCH6</accession>
<dbReference type="GeneID" id="70576384"/>
<dbReference type="InterPro" id="IPR036565">
    <property type="entry name" value="Mur-like_cat_sf"/>
</dbReference>
<comment type="catalytic activity">
    <reaction evidence="5">
        <text>beta-D-GlcNAc-(1-&gt;4)-Mur2Ac(oyl-L-Ala-gamma-D-O-P-Glu-L-Lys-D-Ala-D-Ala)-di-trans,octa-cis-undecaprenyl diphosphate + NH4(+) = beta-D-GlcNAc-(1-&gt;4)-Mur2Ac(oyl-L-Ala-D-isoglutaminyl-L-Lys-D-Ala-D-Ala)-di-trans,octa-cis-undecaprenyl diphosphate + phosphate + H(+)</text>
        <dbReference type="Rhea" id="RHEA:57932"/>
        <dbReference type="ChEBI" id="CHEBI:15378"/>
        <dbReference type="ChEBI" id="CHEBI:28938"/>
        <dbReference type="ChEBI" id="CHEBI:43474"/>
        <dbReference type="ChEBI" id="CHEBI:62233"/>
        <dbReference type="ChEBI" id="CHEBI:143132"/>
    </reaction>
</comment>
<dbReference type="GO" id="GO:0140282">
    <property type="term" value="F:carbon-nitrogen ligase activity on lipid II"/>
    <property type="evidence" value="ECO:0007669"/>
    <property type="project" value="UniProtKB-UniRule"/>
</dbReference>
<dbReference type="GO" id="GO:0008360">
    <property type="term" value="P:regulation of cell shape"/>
    <property type="evidence" value="ECO:0007669"/>
    <property type="project" value="UniProtKB-KW"/>
</dbReference>
<dbReference type="InterPro" id="IPR043703">
    <property type="entry name" value="Lipid_II_synth_MurT"/>
</dbReference>
<dbReference type="GO" id="GO:0008270">
    <property type="term" value="F:zinc ion binding"/>
    <property type="evidence" value="ECO:0007669"/>
    <property type="project" value="UniProtKB-UniRule"/>
</dbReference>
<feature type="binding site" evidence="5">
    <location>
        <position position="237"/>
    </location>
    <ligand>
        <name>Zn(2+)</name>
        <dbReference type="ChEBI" id="CHEBI:29105"/>
    </ligand>
</feature>
<keyword evidence="4 5" id="KW-0067">ATP-binding</keyword>
<dbReference type="EMBL" id="FNGL01000021">
    <property type="protein sequence ID" value="SDL34397.1"/>
    <property type="molecule type" value="Genomic_DNA"/>
</dbReference>
<evidence type="ECO:0000256" key="1">
    <source>
        <dbReference type="ARBA" id="ARBA00004752"/>
    </source>
</evidence>
<dbReference type="HAMAP" id="MF_02214">
    <property type="entry name" value="Lipid_II_synth_MurT"/>
    <property type="match status" value="1"/>
</dbReference>
<keyword evidence="5" id="KW-0961">Cell wall biogenesis/degradation</keyword>
<dbReference type="EMBL" id="UAWC01000006">
    <property type="protein sequence ID" value="SQB34087.1"/>
    <property type="molecule type" value="Genomic_DNA"/>
</dbReference>
<organism evidence="9 11">
    <name type="scientific">Clostridium cochlearium</name>
    <dbReference type="NCBI Taxonomy" id="1494"/>
    <lineage>
        <taxon>Bacteria</taxon>
        <taxon>Bacillati</taxon>
        <taxon>Bacillota</taxon>
        <taxon>Clostridia</taxon>
        <taxon>Eubacteriales</taxon>
        <taxon>Clostridiaceae</taxon>
        <taxon>Clostridium</taxon>
    </lineage>
</organism>
<feature type="binding site" evidence="5">
    <location>
        <position position="218"/>
    </location>
    <ligand>
        <name>Zn(2+)</name>
        <dbReference type="ChEBI" id="CHEBI:29105"/>
    </ligand>
</feature>
<dbReference type="UniPathway" id="UPA00219"/>
<keyword evidence="5" id="KW-0479">Metal-binding</keyword>
<evidence type="ECO:0000259" key="7">
    <source>
        <dbReference type="Pfam" id="PF08353"/>
    </source>
</evidence>
<dbReference type="GO" id="GO:0004326">
    <property type="term" value="F:tetrahydrofolylpolyglutamate synthase activity"/>
    <property type="evidence" value="ECO:0007669"/>
    <property type="project" value="InterPro"/>
</dbReference>
<sequence>MSKINIKSYLSILISKIVIFLSRKLLKGGTNFPGKVALKIDNNILKVVAKDYKIILVTGTNGKTTTTSMIYNVLKDSGKKVITNASGANMLPGIVTCFVENYKFNKDKSSFPEKKYAVIEVDEANVPLVTEYVIPEFITITNIFRDQLDRYGEVYTTLNKILEGIEKVPFSTLVLNGDEALFSEINLPNRKIYYGFKKAINDTKGEDINTDSKLCKKCNHPYTYNFLTYNNLGDFYCENCDSKRPELNYFVNEVIELTSEGSAVVINGTQYYINQPGAYNIYNALSAFSIARELGIEKNIITSSFKNQKSSFGRQEELNIEGKEVKIILVKNPAGCDQAIDTIALDNREINLVTILNDNTGDGKDVSWIWDVNFEKLNSLNISKTIIFGSRLYDMAIRLKIAGLPYNEFSICQDYEGVLSEIISSKGDTFYVLVTYTAMLEFRKFLHNKKYIETLW</sequence>
<comment type="catalytic activity">
    <reaction evidence="5">
        <text>beta-D-GlcNAc-(1-&gt;4)-Mur2Ac(oyl-L-Ala-gamma-D-Glu-L-Lys-D-Ala-D-Ala)-di-trans,octa-cis-undecaprenyl diphosphate + L-glutamine + ATP + H2O = beta-D-GlcNAc-(1-&gt;4)-Mur2Ac(oyl-L-Ala-D-isoglutaminyl-L-Lys-D-Ala-D-Ala)-di-trans,octa-cis-undecaprenyl diphosphate + L-glutamate + ADP + phosphate + H(+)</text>
        <dbReference type="Rhea" id="RHEA:57928"/>
        <dbReference type="ChEBI" id="CHEBI:15377"/>
        <dbReference type="ChEBI" id="CHEBI:15378"/>
        <dbReference type="ChEBI" id="CHEBI:29985"/>
        <dbReference type="ChEBI" id="CHEBI:30616"/>
        <dbReference type="ChEBI" id="CHEBI:43474"/>
        <dbReference type="ChEBI" id="CHEBI:58359"/>
        <dbReference type="ChEBI" id="CHEBI:60033"/>
        <dbReference type="ChEBI" id="CHEBI:62233"/>
        <dbReference type="ChEBI" id="CHEBI:456216"/>
        <dbReference type="EC" id="6.3.5.13"/>
    </reaction>
</comment>
<evidence type="ECO:0000259" key="6">
    <source>
        <dbReference type="Pfam" id="PF08245"/>
    </source>
</evidence>
<dbReference type="GO" id="GO:0005524">
    <property type="term" value="F:ATP binding"/>
    <property type="evidence" value="ECO:0007669"/>
    <property type="project" value="UniProtKB-UniRule"/>
</dbReference>
<dbReference type="OrthoDB" id="9803907at2"/>
<dbReference type="AlphaFoldDB" id="A0A239ZCH6"/>
<evidence type="ECO:0000256" key="3">
    <source>
        <dbReference type="ARBA" id="ARBA00022741"/>
    </source>
</evidence>
<reference evidence="9 11" key="2">
    <citation type="submission" date="2018-06" db="EMBL/GenBank/DDBJ databases">
        <authorList>
            <consortium name="Pathogen Informatics"/>
            <person name="Doyle S."/>
        </authorList>
    </citation>
    <scope>NUCLEOTIDE SEQUENCE [LARGE SCALE GENOMIC DNA]</scope>
    <source>
        <strain evidence="9 11">NCTC13028</strain>
    </source>
</reference>
<comment type="catalytic activity">
    <reaction evidence="5">
        <text>beta-D-GlcNAc-(1-&gt;4)-Mur2Ac(oyl-L-Ala-gamma-D-Glu-L-Lys-D-Ala-D-Ala)-di-trans,octa-cis-undecaprenyl diphosphate + ATP = beta-D-GlcNAc-(1-&gt;4)-Mur2Ac(oyl-L-Ala-gamma-D-O-P-Glu-L-Lys-D-Ala-D-Ala)-di-trans,octa-cis-undecaprenyl diphosphate + ADP</text>
        <dbReference type="Rhea" id="RHEA:59488"/>
        <dbReference type="ChEBI" id="CHEBI:30616"/>
        <dbReference type="ChEBI" id="CHEBI:60033"/>
        <dbReference type="ChEBI" id="CHEBI:143132"/>
        <dbReference type="ChEBI" id="CHEBI:456216"/>
    </reaction>
</comment>
<comment type="function">
    <text evidence="5">The lipid II isoglutaminyl synthase complex catalyzes the formation of alpha-D-isoglutamine in the cell wall lipid II stem peptide. The MurT subunit catalyzes the ATP-dependent amidation of D-glutamate residue of lipid II, converting it to an isoglutamine residue.</text>
</comment>
<dbReference type="RefSeq" id="WP_089867297.1">
    <property type="nucleotide sequence ID" value="NZ_CP173238.1"/>
</dbReference>
<dbReference type="GO" id="GO:0009252">
    <property type="term" value="P:peptidoglycan biosynthetic process"/>
    <property type="evidence" value="ECO:0007669"/>
    <property type="project" value="UniProtKB-UniRule"/>
</dbReference>
<dbReference type="EC" id="6.3.5.13" evidence="5"/>
<evidence type="ECO:0000313" key="10">
    <source>
        <dbReference type="Proteomes" id="UP000198811"/>
    </source>
</evidence>
<dbReference type="Proteomes" id="UP000250223">
    <property type="component" value="Unassembled WGS sequence"/>
</dbReference>
<dbReference type="PANTHER" id="PTHR23135:SF7">
    <property type="entry name" value="LIPID II ISOGLUTAMINYL SYNTHASE (GLUTAMINE-HYDROLYZING) SUBUNIT MURT"/>
    <property type="match status" value="1"/>
</dbReference>